<dbReference type="AlphaFoldDB" id="A0A7E4VIX2"/>
<dbReference type="Proteomes" id="UP000492821">
    <property type="component" value="Unassembled WGS sequence"/>
</dbReference>
<accession>A0A7E4VIX2</accession>
<reference evidence="2" key="2">
    <citation type="submission" date="2020-10" db="UniProtKB">
        <authorList>
            <consortium name="WormBaseParasite"/>
        </authorList>
    </citation>
    <scope>IDENTIFICATION</scope>
</reference>
<dbReference type="WBParaSite" id="Pan_g21716.t1">
    <property type="protein sequence ID" value="Pan_g21716.t1"/>
    <property type="gene ID" value="Pan_g21716"/>
</dbReference>
<proteinExistence type="predicted"/>
<name>A0A7E4VIX2_PANRE</name>
<sequence>MHINDQNDAFDVVERRRCLFTVFGQFLMAFRRASLPTSNVDAAVIDCCVSTNVGNAFAISLDPGETLSIPDEI</sequence>
<evidence type="ECO:0000313" key="1">
    <source>
        <dbReference type="Proteomes" id="UP000492821"/>
    </source>
</evidence>
<organism evidence="1 2">
    <name type="scientific">Panagrellus redivivus</name>
    <name type="common">Microworm</name>
    <dbReference type="NCBI Taxonomy" id="6233"/>
    <lineage>
        <taxon>Eukaryota</taxon>
        <taxon>Metazoa</taxon>
        <taxon>Ecdysozoa</taxon>
        <taxon>Nematoda</taxon>
        <taxon>Chromadorea</taxon>
        <taxon>Rhabditida</taxon>
        <taxon>Tylenchina</taxon>
        <taxon>Panagrolaimomorpha</taxon>
        <taxon>Panagrolaimoidea</taxon>
        <taxon>Panagrolaimidae</taxon>
        <taxon>Panagrellus</taxon>
    </lineage>
</organism>
<protein>
    <submittedName>
        <fullName evidence="2">AraC family transcriptional regulator</fullName>
    </submittedName>
</protein>
<keyword evidence="1" id="KW-1185">Reference proteome</keyword>
<reference evidence="1" key="1">
    <citation type="journal article" date="2013" name="Genetics">
        <title>The draft genome and transcriptome of Panagrellus redivivus are shaped by the harsh demands of a free-living lifestyle.</title>
        <authorList>
            <person name="Srinivasan J."/>
            <person name="Dillman A.R."/>
            <person name="Macchietto M.G."/>
            <person name="Heikkinen L."/>
            <person name="Lakso M."/>
            <person name="Fracchia K.M."/>
            <person name="Antoshechkin I."/>
            <person name="Mortazavi A."/>
            <person name="Wong G."/>
            <person name="Sternberg P.W."/>
        </authorList>
    </citation>
    <scope>NUCLEOTIDE SEQUENCE [LARGE SCALE GENOMIC DNA]</scope>
    <source>
        <strain evidence="1">MT8872</strain>
    </source>
</reference>
<evidence type="ECO:0000313" key="2">
    <source>
        <dbReference type="WBParaSite" id="Pan_g21716.t1"/>
    </source>
</evidence>